<keyword evidence="5" id="KW-1185">Reference proteome</keyword>
<evidence type="ECO:0000313" key="4">
    <source>
        <dbReference type="EMBL" id="KAF3432409.1"/>
    </source>
</evidence>
<gene>
    <name evidence="4" type="ORF">FNV43_RR27149</name>
</gene>
<dbReference type="Pfam" id="PF13041">
    <property type="entry name" value="PPR_2"/>
    <property type="match status" value="1"/>
</dbReference>
<feature type="repeat" description="PPR" evidence="3">
    <location>
        <begin position="418"/>
        <end position="452"/>
    </location>
</feature>
<evidence type="ECO:0000313" key="5">
    <source>
        <dbReference type="Proteomes" id="UP000796880"/>
    </source>
</evidence>
<dbReference type="OrthoDB" id="185373at2759"/>
<comment type="caution">
    <text evidence="4">The sequence shown here is derived from an EMBL/GenBank/DDBJ whole genome shotgun (WGS) entry which is preliminary data.</text>
</comment>
<dbReference type="NCBIfam" id="TIGR00756">
    <property type="entry name" value="PPR"/>
    <property type="match status" value="3"/>
</dbReference>
<evidence type="ECO:0000256" key="1">
    <source>
        <dbReference type="ARBA" id="ARBA00007626"/>
    </source>
</evidence>
<dbReference type="Pfam" id="PF12854">
    <property type="entry name" value="PPR_1"/>
    <property type="match status" value="1"/>
</dbReference>
<dbReference type="Pfam" id="PF01535">
    <property type="entry name" value="PPR"/>
    <property type="match status" value="4"/>
</dbReference>
<name>A0A8K0DQQ9_9ROSA</name>
<organism evidence="4 5">
    <name type="scientific">Rhamnella rubrinervis</name>
    <dbReference type="NCBI Taxonomy" id="2594499"/>
    <lineage>
        <taxon>Eukaryota</taxon>
        <taxon>Viridiplantae</taxon>
        <taxon>Streptophyta</taxon>
        <taxon>Embryophyta</taxon>
        <taxon>Tracheophyta</taxon>
        <taxon>Spermatophyta</taxon>
        <taxon>Magnoliopsida</taxon>
        <taxon>eudicotyledons</taxon>
        <taxon>Gunneridae</taxon>
        <taxon>Pentapetalae</taxon>
        <taxon>rosids</taxon>
        <taxon>fabids</taxon>
        <taxon>Rosales</taxon>
        <taxon>Rhamnaceae</taxon>
        <taxon>rhamnoid group</taxon>
        <taxon>Rhamneae</taxon>
        <taxon>Rhamnella</taxon>
    </lineage>
</organism>
<dbReference type="EMBL" id="VOIH02000012">
    <property type="protein sequence ID" value="KAF3432409.1"/>
    <property type="molecule type" value="Genomic_DNA"/>
</dbReference>
<sequence>MAIFSSSDWSLACSRKSTTMITTINAPCKTKYFFLPTISSSIMNNNLRFFHVNSAGCSSSILEEQPSTNLPLIELDLNNIRSGRSSQCPVPISNHNEMNDFLCGLFQDRRTEHLGFECYEKAKENPDFRPKKSTFKQLLRYLIHSKKWGSVLSVFDDCTEYHAVPDGYTCSKLVISCIRARKFRIVEALLGKVKQYGYKVAVLAFDSAMRGYNELHMFRSSVSTFERMKSAGIVLNSGCYCRVMEAYMKLGEFEEVIGMFKELEEKQLDFTYFSTQIYEILCQSFCKSGRAFEALEMFKKLKSKGVLRDISPTPNIYSSLICSFASNRAVKVVEELLVEAERDKMLKDPTLFLKLISMYVEEGLVEKTIELVKTMKRANLSVSDCIFCAVINGYAKKKGFRAAIRVYEGLLSDSCEPGQVTYASVINMYCRLGLYSRAETVFSEMEQKGFGKCVVAYCSMVVMYGKTGRIREAMRVVAKMKERGCEPNVWIYNSLLDMHGKAKNLRQVEKLWKEMKRRKVAPDKVSYTSVITAYSKARELENCINYYHEYRISGGMIDKAMAGIMVGVFSKTGRVDELVKLLQDLRVEGTSLDGRLYTSAKNALRDAGLHVQAKWLQESFKAV</sequence>
<dbReference type="InterPro" id="IPR002885">
    <property type="entry name" value="PPR_rpt"/>
</dbReference>
<reference evidence="4" key="1">
    <citation type="submission" date="2020-03" db="EMBL/GenBank/DDBJ databases">
        <title>A high-quality chromosome-level genome assembly of a woody plant with both climbing and erect habits, Rhamnella rubrinervis.</title>
        <authorList>
            <person name="Lu Z."/>
            <person name="Yang Y."/>
            <person name="Zhu X."/>
            <person name="Sun Y."/>
        </authorList>
    </citation>
    <scope>NUCLEOTIDE SEQUENCE</scope>
    <source>
        <strain evidence="4">BYM</strain>
        <tissue evidence="4">Leaf</tissue>
    </source>
</reference>
<feature type="repeat" description="PPR" evidence="3">
    <location>
        <begin position="488"/>
        <end position="522"/>
    </location>
</feature>
<dbReference type="Proteomes" id="UP000796880">
    <property type="component" value="Unassembled WGS sequence"/>
</dbReference>
<dbReference type="InterPro" id="IPR011990">
    <property type="entry name" value="TPR-like_helical_dom_sf"/>
</dbReference>
<dbReference type="SUPFAM" id="SSF48452">
    <property type="entry name" value="TPR-like"/>
    <property type="match status" value="1"/>
</dbReference>
<dbReference type="PANTHER" id="PTHR47447:SF21">
    <property type="entry name" value="PENTACOTRIPEPTIDE-REPEAT REGION OF PRORP DOMAIN-CONTAINING PROTEIN"/>
    <property type="match status" value="1"/>
</dbReference>
<evidence type="ECO:0000256" key="3">
    <source>
        <dbReference type="PROSITE-ProRule" id="PRU00708"/>
    </source>
</evidence>
<dbReference type="AlphaFoldDB" id="A0A8K0DQQ9"/>
<feature type="repeat" description="PPR" evidence="3">
    <location>
        <begin position="453"/>
        <end position="487"/>
    </location>
</feature>
<accession>A0A8K0DQQ9</accession>
<feature type="repeat" description="PPR" evidence="3">
    <location>
        <begin position="274"/>
        <end position="308"/>
    </location>
</feature>
<dbReference type="PANTHER" id="PTHR47447">
    <property type="entry name" value="OS03G0856100 PROTEIN"/>
    <property type="match status" value="1"/>
</dbReference>
<dbReference type="Gene3D" id="1.25.40.10">
    <property type="entry name" value="Tetratricopeptide repeat domain"/>
    <property type="match status" value="4"/>
</dbReference>
<keyword evidence="2" id="KW-0677">Repeat</keyword>
<protein>
    <recommendedName>
        <fullName evidence="6">Pentatricopeptide repeat-containing protein</fullName>
    </recommendedName>
</protein>
<evidence type="ECO:0000256" key="2">
    <source>
        <dbReference type="ARBA" id="ARBA00022737"/>
    </source>
</evidence>
<dbReference type="PROSITE" id="PS51375">
    <property type="entry name" value="PPR"/>
    <property type="match status" value="4"/>
</dbReference>
<evidence type="ECO:0008006" key="6">
    <source>
        <dbReference type="Google" id="ProtNLM"/>
    </source>
</evidence>
<comment type="similarity">
    <text evidence="1">Belongs to the PPR family. P subfamily.</text>
</comment>
<proteinExistence type="inferred from homology"/>